<feature type="non-terminal residue" evidence="1">
    <location>
        <position position="1"/>
    </location>
</feature>
<dbReference type="AlphaFoldDB" id="A0AAV2BZG5"/>
<keyword evidence="2" id="KW-1185">Reference proteome</keyword>
<name>A0AAV2BZG5_9ARAC</name>
<proteinExistence type="predicted"/>
<reference evidence="1 2" key="1">
    <citation type="submission" date="2024-04" db="EMBL/GenBank/DDBJ databases">
        <authorList>
            <person name="Rising A."/>
            <person name="Reimegard J."/>
            <person name="Sonavane S."/>
            <person name="Akerstrom W."/>
            <person name="Nylinder S."/>
            <person name="Hedman E."/>
            <person name="Kallberg Y."/>
        </authorList>
    </citation>
    <scope>NUCLEOTIDE SEQUENCE [LARGE SCALE GENOMIC DNA]</scope>
</reference>
<protein>
    <submittedName>
        <fullName evidence="1">Uncharacterized protein</fullName>
    </submittedName>
</protein>
<evidence type="ECO:0000313" key="2">
    <source>
        <dbReference type="Proteomes" id="UP001497382"/>
    </source>
</evidence>
<evidence type="ECO:0000313" key="1">
    <source>
        <dbReference type="EMBL" id="CAL1300738.1"/>
    </source>
</evidence>
<gene>
    <name evidence="1" type="ORF">LARSCL_LOCUS22092</name>
</gene>
<dbReference type="EMBL" id="CAXIEN010000576">
    <property type="protein sequence ID" value="CAL1300738.1"/>
    <property type="molecule type" value="Genomic_DNA"/>
</dbReference>
<accession>A0AAV2BZG5</accession>
<sequence>LCVCAAELVFYQRRVTTASLQERSSIVTSEIECLKLDRKIQVFS</sequence>
<organism evidence="1 2">
    <name type="scientific">Larinioides sclopetarius</name>
    <dbReference type="NCBI Taxonomy" id="280406"/>
    <lineage>
        <taxon>Eukaryota</taxon>
        <taxon>Metazoa</taxon>
        <taxon>Ecdysozoa</taxon>
        <taxon>Arthropoda</taxon>
        <taxon>Chelicerata</taxon>
        <taxon>Arachnida</taxon>
        <taxon>Araneae</taxon>
        <taxon>Araneomorphae</taxon>
        <taxon>Entelegynae</taxon>
        <taxon>Araneoidea</taxon>
        <taxon>Araneidae</taxon>
        <taxon>Larinioides</taxon>
    </lineage>
</organism>
<comment type="caution">
    <text evidence="1">The sequence shown here is derived from an EMBL/GenBank/DDBJ whole genome shotgun (WGS) entry which is preliminary data.</text>
</comment>
<dbReference type="Proteomes" id="UP001497382">
    <property type="component" value="Unassembled WGS sequence"/>
</dbReference>